<gene>
    <name evidence="2" type="ORF">GCK72_022970</name>
</gene>
<keyword evidence="1" id="KW-0472">Membrane</keyword>
<keyword evidence="1" id="KW-1133">Transmembrane helix</keyword>
<dbReference type="EMBL" id="WUAV01000006">
    <property type="protein sequence ID" value="KAF1746514.1"/>
    <property type="molecule type" value="Genomic_DNA"/>
</dbReference>
<dbReference type="KEGG" id="crq:GCK72_022970"/>
<evidence type="ECO:0000313" key="2">
    <source>
        <dbReference type="EMBL" id="KAF1746514.1"/>
    </source>
</evidence>
<organism evidence="2 3">
    <name type="scientific">Caenorhabditis remanei</name>
    <name type="common">Caenorhabditis vulgaris</name>
    <dbReference type="NCBI Taxonomy" id="31234"/>
    <lineage>
        <taxon>Eukaryota</taxon>
        <taxon>Metazoa</taxon>
        <taxon>Ecdysozoa</taxon>
        <taxon>Nematoda</taxon>
        <taxon>Chromadorea</taxon>
        <taxon>Rhabditida</taxon>
        <taxon>Rhabditina</taxon>
        <taxon>Rhabditomorpha</taxon>
        <taxon>Rhabditoidea</taxon>
        <taxon>Rhabditidae</taxon>
        <taxon>Peloderinae</taxon>
        <taxon>Caenorhabditis</taxon>
    </lineage>
</organism>
<proteinExistence type="predicted"/>
<dbReference type="CTD" id="9807577"/>
<accession>A0A6A5FVG1</accession>
<feature type="transmembrane region" description="Helical" evidence="1">
    <location>
        <begin position="37"/>
        <end position="61"/>
    </location>
</feature>
<dbReference type="GeneID" id="9807577"/>
<evidence type="ECO:0000256" key="1">
    <source>
        <dbReference type="SAM" id="Phobius"/>
    </source>
</evidence>
<reference evidence="2 3" key="1">
    <citation type="submission" date="2019-12" db="EMBL/GenBank/DDBJ databases">
        <title>Chromosome-level assembly of the Caenorhabditis remanei genome.</title>
        <authorList>
            <person name="Teterina A.A."/>
            <person name="Willis J.H."/>
            <person name="Phillips P.C."/>
        </authorList>
    </citation>
    <scope>NUCLEOTIDE SEQUENCE [LARGE SCALE GENOMIC DNA]</scope>
    <source>
        <strain evidence="2 3">PX506</strain>
        <tissue evidence="2">Whole organism</tissue>
    </source>
</reference>
<name>A0A6A5FVG1_CAERE</name>
<comment type="caution">
    <text evidence="2">The sequence shown here is derived from an EMBL/GenBank/DDBJ whole genome shotgun (WGS) entry which is preliminary data.</text>
</comment>
<protein>
    <submittedName>
        <fullName evidence="2">Uncharacterized protein</fullName>
    </submittedName>
</protein>
<sequence length="71" mass="8722">MTQRRLFAKYPKKPKSVPMKKEKEGEEWTPDNVFWRWLSMTFVNFHLLLFLSYLVEIWLVVATKYNRIIND</sequence>
<evidence type="ECO:0000313" key="3">
    <source>
        <dbReference type="Proteomes" id="UP000483820"/>
    </source>
</evidence>
<dbReference type="Proteomes" id="UP000483820">
    <property type="component" value="Chromosome X"/>
</dbReference>
<dbReference type="RefSeq" id="XP_003095301.2">
    <property type="nucleotide sequence ID" value="XM_003095253.2"/>
</dbReference>
<dbReference type="AlphaFoldDB" id="A0A6A5FVG1"/>
<keyword evidence="1" id="KW-0812">Transmembrane</keyword>